<evidence type="ECO:0000256" key="1">
    <source>
        <dbReference type="ARBA" id="ARBA00023015"/>
    </source>
</evidence>
<dbReference type="Pfam" id="PF16925">
    <property type="entry name" value="TetR_C_13"/>
    <property type="match status" value="1"/>
</dbReference>
<dbReference type="PANTHER" id="PTHR47506:SF6">
    <property type="entry name" value="HTH-TYPE TRANSCRIPTIONAL REPRESSOR NEMR"/>
    <property type="match status" value="1"/>
</dbReference>
<name>A0ABN5HVZ0_9ACTN</name>
<dbReference type="InterPro" id="IPR011075">
    <property type="entry name" value="TetR_C"/>
</dbReference>
<keyword evidence="1" id="KW-0805">Transcription regulation</keyword>
<dbReference type="Gene3D" id="1.10.357.10">
    <property type="entry name" value="Tetracycline Repressor, domain 2"/>
    <property type="match status" value="1"/>
</dbReference>
<evidence type="ECO:0000313" key="6">
    <source>
        <dbReference type="EMBL" id="AVH54713.1"/>
    </source>
</evidence>
<dbReference type="SUPFAM" id="SSF46689">
    <property type="entry name" value="Homeodomain-like"/>
    <property type="match status" value="1"/>
</dbReference>
<gene>
    <name evidence="6" type="ORF">C4B68_01505</name>
</gene>
<dbReference type="PROSITE" id="PS50977">
    <property type="entry name" value="HTH_TETR_2"/>
    <property type="match status" value="1"/>
</dbReference>
<proteinExistence type="predicted"/>
<dbReference type="RefSeq" id="WP_099505847.1">
    <property type="nucleotide sequence ID" value="NZ_CP026652.1"/>
</dbReference>
<dbReference type="Pfam" id="PF00440">
    <property type="entry name" value="TetR_N"/>
    <property type="match status" value="1"/>
</dbReference>
<sequence length="190" mass="20504">MARASLREDIVNAAVEQFHMFGFTAAGVKDITDAAGAPKGSFYNHFESKEALAVIALERYGATRGLAALGDTSVPPLARLRWHFEALRDENLAYGFSRGCLIGDLATEIADHSEVVRKAVQDSMQQWCDALSGTIAEAQQAGEVTKALEADTIARFVLSAWEGALVSARSDKSAKSFEAFFTVVFGVVLR</sequence>
<evidence type="ECO:0000256" key="2">
    <source>
        <dbReference type="ARBA" id="ARBA00023125"/>
    </source>
</evidence>
<keyword evidence="3" id="KW-0804">Transcription</keyword>
<reference evidence="6 7" key="1">
    <citation type="submission" date="2018-02" db="EMBL/GenBank/DDBJ databases">
        <title>Complete genome sequence of Streptomyces dengpaensis, the producer of angucyclines.</title>
        <authorList>
            <person name="Yumei L."/>
        </authorList>
    </citation>
    <scope>NUCLEOTIDE SEQUENCE [LARGE SCALE GENOMIC DNA]</scope>
    <source>
        <strain evidence="6 7">XZHG99</strain>
    </source>
</reference>
<feature type="domain" description="HTH tetR-type" evidence="5">
    <location>
        <begin position="4"/>
        <end position="64"/>
    </location>
</feature>
<dbReference type="InterPro" id="IPR001647">
    <property type="entry name" value="HTH_TetR"/>
</dbReference>
<dbReference type="EMBL" id="CP026652">
    <property type="protein sequence ID" value="AVH54713.1"/>
    <property type="molecule type" value="Genomic_DNA"/>
</dbReference>
<dbReference type="InterPro" id="IPR009057">
    <property type="entry name" value="Homeodomain-like_sf"/>
</dbReference>
<keyword evidence="7" id="KW-1185">Reference proteome</keyword>
<feature type="DNA-binding region" description="H-T-H motif" evidence="4">
    <location>
        <begin position="27"/>
        <end position="46"/>
    </location>
</feature>
<dbReference type="InterPro" id="IPR036271">
    <property type="entry name" value="Tet_transcr_reg_TetR-rel_C_sf"/>
</dbReference>
<evidence type="ECO:0000256" key="4">
    <source>
        <dbReference type="PROSITE-ProRule" id="PRU00335"/>
    </source>
</evidence>
<organism evidence="6 7">
    <name type="scientific">Streptomyces dengpaensis</name>
    <dbReference type="NCBI Taxonomy" id="2049881"/>
    <lineage>
        <taxon>Bacteria</taxon>
        <taxon>Bacillati</taxon>
        <taxon>Actinomycetota</taxon>
        <taxon>Actinomycetes</taxon>
        <taxon>Kitasatosporales</taxon>
        <taxon>Streptomycetaceae</taxon>
        <taxon>Streptomyces</taxon>
    </lineage>
</organism>
<dbReference type="Proteomes" id="UP000238413">
    <property type="component" value="Chromosome"/>
</dbReference>
<evidence type="ECO:0000313" key="7">
    <source>
        <dbReference type="Proteomes" id="UP000238413"/>
    </source>
</evidence>
<dbReference type="PRINTS" id="PR00455">
    <property type="entry name" value="HTHTETR"/>
</dbReference>
<evidence type="ECO:0000259" key="5">
    <source>
        <dbReference type="PROSITE" id="PS50977"/>
    </source>
</evidence>
<dbReference type="PANTHER" id="PTHR47506">
    <property type="entry name" value="TRANSCRIPTIONAL REGULATORY PROTEIN"/>
    <property type="match status" value="1"/>
</dbReference>
<keyword evidence="2 4" id="KW-0238">DNA-binding</keyword>
<evidence type="ECO:0000256" key="3">
    <source>
        <dbReference type="ARBA" id="ARBA00023163"/>
    </source>
</evidence>
<protein>
    <submittedName>
        <fullName evidence="6">TetR family transcriptional regulator</fullName>
    </submittedName>
</protein>
<dbReference type="SUPFAM" id="SSF48498">
    <property type="entry name" value="Tetracyclin repressor-like, C-terminal domain"/>
    <property type="match status" value="1"/>
</dbReference>
<accession>A0ABN5HVZ0</accession>